<proteinExistence type="predicted"/>
<protein>
    <submittedName>
        <fullName evidence="1">Ornithine cyclodeaminase</fullName>
    </submittedName>
</protein>
<evidence type="ECO:0000313" key="1">
    <source>
        <dbReference type="EMBL" id="EJX00443.1"/>
    </source>
</evidence>
<feature type="non-terminal residue" evidence="1">
    <location>
        <position position="273"/>
    </location>
</feature>
<dbReference type="PANTHER" id="PTHR13812">
    <property type="entry name" value="KETIMINE REDUCTASE MU-CRYSTALLIN"/>
    <property type="match status" value="1"/>
</dbReference>
<dbReference type="InterPro" id="IPR003462">
    <property type="entry name" value="ODC_Mu_crystall"/>
</dbReference>
<dbReference type="InterPro" id="IPR023401">
    <property type="entry name" value="ODC_N"/>
</dbReference>
<accession>J9GF58</accession>
<organism evidence="1">
    <name type="scientific">gut metagenome</name>
    <dbReference type="NCBI Taxonomy" id="749906"/>
    <lineage>
        <taxon>unclassified sequences</taxon>
        <taxon>metagenomes</taxon>
        <taxon>organismal metagenomes</taxon>
    </lineage>
</organism>
<name>J9GF58_9ZZZZ</name>
<reference evidence="1" key="1">
    <citation type="journal article" date="2012" name="PLoS ONE">
        <title>Gene sets for utilization of primary and secondary nutrition supplies in the distal gut of endangered iberian lynx.</title>
        <authorList>
            <person name="Alcaide M."/>
            <person name="Messina E."/>
            <person name="Richter M."/>
            <person name="Bargiela R."/>
            <person name="Peplies J."/>
            <person name="Huws S.A."/>
            <person name="Newbold C.J."/>
            <person name="Golyshin P.N."/>
            <person name="Simon M.A."/>
            <person name="Lopez G."/>
            <person name="Yakimov M.M."/>
            <person name="Ferrer M."/>
        </authorList>
    </citation>
    <scope>NUCLEOTIDE SEQUENCE</scope>
</reference>
<dbReference type="AlphaFoldDB" id="J9GF58"/>
<dbReference type="GO" id="GO:0005737">
    <property type="term" value="C:cytoplasm"/>
    <property type="evidence" value="ECO:0007669"/>
    <property type="project" value="TreeGrafter"/>
</dbReference>
<dbReference type="Gene3D" id="3.40.50.720">
    <property type="entry name" value="NAD(P)-binding Rossmann-like Domain"/>
    <property type="match status" value="1"/>
</dbReference>
<dbReference type="Gene3D" id="3.30.1780.10">
    <property type="entry name" value="ornithine cyclodeaminase, domain 1"/>
    <property type="match status" value="1"/>
</dbReference>
<dbReference type="PANTHER" id="PTHR13812:SF19">
    <property type="entry name" value="KETIMINE REDUCTASE MU-CRYSTALLIN"/>
    <property type="match status" value="1"/>
</dbReference>
<dbReference type="InterPro" id="IPR036291">
    <property type="entry name" value="NAD(P)-bd_dom_sf"/>
</dbReference>
<comment type="caution">
    <text evidence="1">The sequence shown here is derived from an EMBL/GenBank/DDBJ whole genome shotgun (WGS) entry which is preliminary data.</text>
</comment>
<gene>
    <name evidence="1" type="ORF">EVA_11447</name>
</gene>
<dbReference type="SUPFAM" id="SSF51735">
    <property type="entry name" value="NAD(P)-binding Rossmann-fold domains"/>
    <property type="match status" value="1"/>
</dbReference>
<sequence>MHIITAQQIEDLHISPATCVEWVTESFKMKYDSQCPAKISVHPEGNDFITTMPALLPRHTNTFGVKVVSRINGRHPALRSDLMLFDSHKGNIKALVDADWITNMRTGAVAALTMKTLRRTNAHTIAMIGLGNTAHATLTCIASIFPDEQLEIRLMKYKNHAEQFIHDFSSYKNLTFTIVDNPKDFAQGSEIIISCVTEAKSLLIEQDEYFDEGVLVIPIHTRGFQNCDLFFDKVFADDTDHVRGFRYFNRFKQFDELSRVLLEENPGRENDKE</sequence>
<dbReference type="EMBL" id="AMCI01003370">
    <property type="protein sequence ID" value="EJX00443.1"/>
    <property type="molecule type" value="Genomic_DNA"/>
</dbReference>
<dbReference type="Pfam" id="PF02423">
    <property type="entry name" value="OCD_Mu_crystall"/>
    <property type="match status" value="1"/>
</dbReference>